<dbReference type="EMBL" id="NNAY01005713">
    <property type="protein sequence ID" value="OXU16582.1"/>
    <property type="molecule type" value="Genomic_DNA"/>
</dbReference>
<proteinExistence type="predicted"/>
<protein>
    <submittedName>
        <fullName evidence="2">Uncharacterized protein</fullName>
    </submittedName>
</protein>
<dbReference type="AlphaFoldDB" id="A0A232EE39"/>
<name>A0A232EE39_9HYME</name>
<feature type="compositionally biased region" description="Acidic residues" evidence="1">
    <location>
        <begin position="144"/>
        <end position="157"/>
    </location>
</feature>
<evidence type="ECO:0000256" key="1">
    <source>
        <dbReference type="SAM" id="MobiDB-lite"/>
    </source>
</evidence>
<accession>A0A232EE39</accession>
<feature type="compositionally biased region" description="Low complexity" evidence="1">
    <location>
        <begin position="158"/>
        <end position="167"/>
    </location>
</feature>
<organism evidence="2 3">
    <name type="scientific">Trichomalopsis sarcophagae</name>
    <dbReference type="NCBI Taxonomy" id="543379"/>
    <lineage>
        <taxon>Eukaryota</taxon>
        <taxon>Metazoa</taxon>
        <taxon>Ecdysozoa</taxon>
        <taxon>Arthropoda</taxon>
        <taxon>Hexapoda</taxon>
        <taxon>Insecta</taxon>
        <taxon>Pterygota</taxon>
        <taxon>Neoptera</taxon>
        <taxon>Endopterygota</taxon>
        <taxon>Hymenoptera</taxon>
        <taxon>Apocrita</taxon>
        <taxon>Proctotrupomorpha</taxon>
        <taxon>Chalcidoidea</taxon>
        <taxon>Pteromalidae</taxon>
        <taxon>Pteromalinae</taxon>
        <taxon>Trichomalopsis</taxon>
    </lineage>
</organism>
<gene>
    <name evidence="2" type="ORF">TSAR_016896</name>
</gene>
<reference evidence="2 3" key="1">
    <citation type="journal article" date="2017" name="Curr. Biol.">
        <title>The Evolution of Venom by Co-option of Single-Copy Genes.</title>
        <authorList>
            <person name="Martinson E.O."/>
            <person name="Mrinalini"/>
            <person name="Kelkar Y.D."/>
            <person name="Chang C.H."/>
            <person name="Werren J.H."/>
        </authorList>
    </citation>
    <scope>NUCLEOTIDE SEQUENCE [LARGE SCALE GENOMIC DNA]</scope>
    <source>
        <strain evidence="2 3">Alberta</strain>
        <tissue evidence="2">Whole body</tissue>
    </source>
</reference>
<feature type="compositionally biased region" description="Polar residues" evidence="1">
    <location>
        <begin position="98"/>
        <end position="109"/>
    </location>
</feature>
<comment type="caution">
    <text evidence="2">The sequence shown here is derived from an EMBL/GenBank/DDBJ whole genome shotgun (WGS) entry which is preliminary data.</text>
</comment>
<evidence type="ECO:0000313" key="3">
    <source>
        <dbReference type="Proteomes" id="UP000215335"/>
    </source>
</evidence>
<feature type="region of interest" description="Disordered" evidence="1">
    <location>
        <begin position="77"/>
        <end position="192"/>
    </location>
</feature>
<sequence>QKSLSKSKQVNNERARVVLKNIENNLEVPQFVDIEENDVVKAGASAAVKEAVNPILQSQPGNFDLDPEYLDKSKFYYNHHQNQMQNNRSHPSPERTPSMRQSLQHSPRYQHQTTQAQNVANQQQPLFQNEEQPLFQNEEQPLFENEEEPPLENEEQPPLENNEQPPLENDEQPPNEQHPQVQNGSRPRRIKY</sequence>
<feature type="compositionally biased region" description="Low complexity" evidence="1">
    <location>
        <begin position="110"/>
        <end position="124"/>
    </location>
</feature>
<feature type="compositionally biased region" description="Polar residues" evidence="1">
    <location>
        <begin position="125"/>
        <end position="135"/>
    </location>
</feature>
<feature type="non-terminal residue" evidence="2">
    <location>
        <position position="1"/>
    </location>
</feature>
<evidence type="ECO:0000313" key="2">
    <source>
        <dbReference type="EMBL" id="OXU16582.1"/>
    </source>
</evidence>
<feature type="compositionally biased region" description="Low complexity" evidence="1">
    <location>
        <begin position="78"/>
        <end position="87"/>
    </location>
</feature>
<keyword evidence="3" id="KW-1185">Reference proteome</keyword>
<dbReference type="Proteomes" id="UP000215335">
    <property type="component" value="Unassembled WGS sequence"/>
</dbReference>